<evidence type="ECO:0000256" key="1">
    <source>
        <dbReference type="SAM" id="SignalP"/>
    </source>
</evidence>
<gene>
    <name evidence="2" type="ORF">DQQ10_00475</name>
</gene>
<dbReference type="Pfam" id="PF13585">
    <property type="entry name" value="CHU_C"/>
    <property type="match status" value="1"/>
</dbReference>
<comment type="caution">
    <text evidence="2">The sequence shown here is derived from an EMBL/GenBank/DDBJ whole genome shotgun (WGS) entry which is preliminary data.</text>
</comment>
<evidence type="ECO:0000313" key="3">
    <source>
        <dbReference type="Proteomes" id="UP000251889"/>
    </source>
</evidence>
<dbReference type="Proteomes" id="UP000251889">
    <property type="component" value="Unassembled WGS sequence"/>
</dbReference>
<dbReference type="RefSeq" id="WP_112744838.1">
    <property type="nucleotide sequence ID" value="NZ_QMFY01000001.1"/>
</dbReference>
<evidence type="ECO:0000313" key="2">
    <source>
        <dbReference type="EMBL" id="RAW02621.1"/>
    </source>
</evidence>
<organism evidence="2 3">
    <name type="scientific">Pseudochryseolinea flava</name>
    <dbReference type="NCBI Taxonomy" id="2059302"/>
    <lineage>
        <taxon>Bacteria</taxon>
        <taxon>Pseudomonadati</taxon>
        <taxon>Bacteroidota</taxon>
        <taxon>Cytophagia</taxon>
        <taxon>Cytophagales</taxon>
        <taxon>Fulvivirgaceae</taxon>
        <taxon>Pseudochryseolinea</taxon>
    </lineage>
</organism>
<reference evidence="2 3" key="1">
    <citation type="submission" date="2018-06" db="EMBL/GenBank/DDBJ databases">
        <title>Chryseolinea flavus sp. nov., a member of the phylum Bacteroidetes isolated from soil.</title>
        <authorList>
            <person name="Li Y."/>
            <person name="Wang J."/>
        </authorList>
    </citation>
    <scope>NUCLEOTIDE SEQUENCE [LARGE SCALE GENOMIC DNA]</scope>
    <source>
        <strain evidence="2 3">SDU1-6</strain>
    </source>
</reference>
<sequence>MKKLILLLFCVIAFEVSASHIVGGEFEIRYIPGSNFRYDVRLILYFDGLFGEPNAMDQIINARIFRKHDNQLMENVQLHLYDTVNVEYFQKDCSNGSVVTLKLIYTLPLSGGVPSSKVMSSATYNHPEGYYIVWERCCRNYQITNIYSQQPEDGSDKDPEAAGQSFYLEFPPVVKDGKPFINSSPRLFPPLSDYGCPNQYYYIDFAGKDDDGDSLAYSIVTPMNTHQTVAFPQSGPAPFDSVRWKPGFSRTNVMMGNPDLRITQDGLLTVTPTRSGLFVFGVRCVEYRDGVKIGEVRRDFQMFVLDGLECPTPKPPVIEAKPKDAPDNAFVANNIQVNYAHDVSDENRCIQVRVSDADSQNPNDNKEENISIRVIPIGFKDPAVKEVLPIDTTAVLKDGSTAIFEICFPECPYLGGPFKLGIIAQDNACPLPRLDTIFVDVDINIPNNNPAIFQNDQVTATYLEGQATPTWLVKATDANLDSIRLRTPATDPYDIFDYGFTFEQTKDQLGLVEGLLRWDTRCDVVDFSDRTNFDFYFLANDNDFCDYTPADTMKFDLAIDLYDFHSPTISTEISPDSIINAKLFETIDFDVIGKDQDNDKVKLIARGLDFDFATSGISFTERSALGNVVSPAVWMLNCDNIPLDDQQEFRMQFIVVDEENRCHYYLADSINVKVKVSKPSNKNPELVVTGNKDAYTLGETISFELVGSDVDVSPTDKLKIELANADGTTPPQGYTLEADAPFGPNAKFSWTPGCEIFANDVYTNDYTFTFRVLDDRCYNEKDTALDVTFSIKDVERETVSFLPPNVISPNNDGKNDFFAMARRDDSGNLISILPNDNCTGTFVKFIIYNRWGTKVFETNDRDFKWSPEDDHGGVYFYTLKYSTFDYKGTIVLTF</sequence>
<feature type="signal peptide" evidence="1">
    <location>
        <begin position="1"/>
        <end position="18"/>
    </location>
</feature>
<feature type="chain" id="PRO_5016702600" description="Gliding motility-associated C-terminal domain-containing protein" evidence="1">
    <location>
        <begin position="19"/>
        <end position="894"/>
    </location>
</feature>
<dbReference type="OrthoDB" id="1490014at2"/>
<protein>
    <recommendedName>
        <fullName evidence="4">Gliding motility-associated C-terminal domain-containing protein</fullName>
    </recommendedName>
</protein>
<evidence type="ECO:0008006" key="4">
    <source>
        <dbReference type="Google" id="ProtNLM"/>
    </source>
</evidence>
<keyword evidence="1" id="KW-0732">Signal</keyword>
<proteinExistence type="predicted"/>
<keyword evidence="3" id="KW-1185">Reference proteome</keyword>
<dbReference type="AlphaFoldDB" id="A0A364Y6D7"/>
<dbReference type="EMBL" id="QMFY01000001">
    <property type="protein sequence ID" value="RAW02621.1"/>
    <property type="molecule type" value="Genomic_DNA"/>
</dbReference>
<accession>A0A364Y6D7</accession>
<name>A0A364Y6D7_9BACT</name>